<reference evidence="2 3" key="1">
    <citation type="submission" date="2024-02" db="EMBL/GenBank/DDBJ databases">
        <authorList>
            <consortium name="ELIXIR-Norway"/>
            <consortium name="Elixir Norway"/>
        </authorList>
    </citation>
    <scope>NUCLEOTIDE SEQUENCE [LARGE SCALE GENOMIC DNA]</scope>
</reference>
<dbReference type="PANTHER" id="PTHR33918:SF2">
    <property type="entry name" value="OS01G0704200 PROTEIN"/>
    <property type="match status" value="1"/>
</dbReference>
<feature type="transmembrane region" description="Helical" evidence="1">
    <location>
        <begin position="309"/>
        <end position="334"/>
    </location>
</feature>
<keyword evidence="1" id="KW-1133">Transmembrane helix</keyword>
<accession>A0ABP0WLL8</accession>
<keyword evidence="1" id="KW-0812">Transmembrane</keyword>
<evidence type="ECO:0000313" key="3">
    <source>
        <dbReference type="Proteomes" id="UP001497444"/>
    </source>
</evidence>
<feature type="transmembrane region" description="Helical" evidence="1">
    <location>
        <begin position="226"/>
        <end position="245"/>
    </location>
</feature>
<feature type="transmembrane region" description="Helical" evidence="1">
    <location>
        <begin position="257"/>
        <end position="281"/>
    </location>
</feature>
<evidence type="ECO:0000313" key="2">
    <source>
        <dbReference type="EMBL" id="CAK9267772.1"/>
    </source>
</evidence>
<feature type="transmembrane region" description="Helical" evidence="1">
    <location>
        <begin position="340"/>
        <end position="358"/>
    </location>
</feature>
<name>A0ABP0WLL8_9BRYO</name>
<organism evidence="2 3">
    <name type="scientific">Sphagnum jensenii</name>
    <dbReference type="NCBI Taxonomy" id="128206"/>
    <lineage>
        <taxon>Eukaryota</taxon>
        <taxon>Viridiplantae</taxon>
        <taxon>Streptophyta</taxon>
        <taxon>Embryophyta</taxon>
        <taxon>Bryophyta</taxon>
        <taxon>Sphagnophytina</taxon>
        <taxon>Sphagnopsida</taxon>
        <taxon>Sphagnales</taxon>
        <taxon>Sphagnaceae</taxon>
        <taxon>Sphagnum</taxon>
    </lineage>
</organism>
<feature type="transmembrane region" description="Helical" evidence="1">
    <location>
        <begin position="418"/>
        <end position="438"/>
    </location>
</feature>
<keyword evidence="1" id="KW-0472">Membrane</keyword>
<dbReference type="EMBL" id="OZ020097">
    <property type="protein sequence ID" value="CAK9267772.1"/>
    <property type="molecule type" value="Genomic_DNA"/>
</dbReference>
<protein>
    <submittedName>
        <fullName evidence="2">Uncharacterized protein</fullName>
    </submittedName>
</protein>
<proteinExistence type="predicted"/>
<gene>
    <name evidence="2" type="ORF">CSSPJE1EN1_LOCUS13250</name>
</gene>
<dbReference type="Proteomes" id="UP001497444">
    <property type="component" value="Chromosome 2"/>
</dbReference>
<evidence type="ECO:0000256" key="1">
    <source>
        <dbReference type="SAM" id="Phobius"/>
    </source>
</evidence>
<dbReference type="PANTHER" id="PTHR33918">
    <property type="entry name" value="OS01G0704200 PROTEIN"/>
    <property type="match status" value="1"/>
</dbReference>
<keyword evidence="3" id="KW-1185">Reference proteome</keyword>
<sequence>MSLGGRLCLSSSQGTNLTVTELNRLHGGLNFGGGGGRRRRRQLHSFSSSNSNRSSFGVNGIGDHQCSSGRRGGGTGAHIAASTRITNSSSNPLTRPFLSLKHRTSLQTHSVSRLFLQDKDYYYTRLGSHLYSAESSEIVTNITPVVESAAAAAADLEEQEVEEVVEKSVATSTTTRVTGDTPLGQPGGKVGIVNYYNKGQEELHFDEGLPAAAPAYDTRKDWSSRLWVVGPLLLVLSVVGPPLYLRKIFEAILEDSLVTDFVILFFTEILFYVGISLFLFIAHKIQVQQAPAWASVYGGKLSSQRNNLVGYRVSMIISVALGVVLPAVSFAVVWPWTGPAAAAALLPYLVGLAVQLVCEKVVQSKQSPVWPLVPITFQVYRLHQLNRAAQLVAGLLFSLKGLEVTVETMTINGSLQTLLSVLQLLGILCLWSLGAFLIQHFPSWPQREPSISIP</sequence>